<dbReference type="Proteomes" id="UP001041814">
    <property type="component" value="Unassembled WGS sequence"/>
</dbReference>
<sequence>MTRLQTEIRRLFDPAADGDGYARCAVLELLAPVDTDALAALWSGVQNDFSLPPPAIAASGGDALQLWFALREPVTHAALRAFVDGLRTRYLAAVPAHRQRGWPDAGSPPPAVPGAAVGPERWSAFVSPDLAPLFAETPWLELPPGDDAQASLLAALQPIGPEAFAAALARLQPAAVPAVDPAAAPAAAQAERFLLAVMHDTTAPLAQRIKAARALLQRPGA</sequence>
<accession>A0ABS1DX74</accession>
<reference evidence="1" key="1">
    <citation type="submission" date="2017-08" db="EMBL/GenBank/DDBJ databases">
        <authorList>
            <person name="Imhoff J.F."/>
            <person name="Rahn T."/>
            <person name="Kuenzel S."/>
            <person name="Neulinger S.C."/>
        </authorList>
    </citation>
    <scope>NUCLEOTIDE SEQUENCE</scope>
    <source>
        <strain evidence="1">IM 151</strain>
    </source>
</reference>
<dbReference type="EMBL" id="NRRU01000060">
    <property type="protein sequence ID" value="MBK1714235.1"/>
    <property type="molecule type" value="Genomic_DNA"/>
</dbReference>
<gene>
    <name evidence="1" type="ORF">CKO43_15785</name>
</gene>
<proteinExistence type="predicted"/>
<name>A0ABS1DX74_RUBGE</name>
<comment type="caution">
    <text evidence="1">The sequence shown here is derived from an EMBL/GenBank/DDBJ whole genome shotgun (WGS) entry which is preliminary data.</text>
</comment>
<dbReference type="RefSeq" id="WP_200379215.1">
    <property type="nucleotide sequence ID" value="NZ_NRRU01000060.1"/>
</dbReference>
<evidence type="ECO:0000313" key="2">
    <source>
        <dbReference type="Proteomes" id="UP001041814"/>
    </source>
</evidence>
<reference evidence="1" key="2">
    <citation type="journal article" date="2020" name="Microorganisms">
        <title>Osmotic Adaptation and Compatible Solute Biosynthesis of Phototrophic Bacteria as Revealed from Genome Analyses.</title>
        <authorList>
            <person name="Imhoff J.F."/>
            <person name="Rahn T."/>
            <person name="Kunzel S."/>
            <person name="Keller A."/>
            <person name="Neulinger S.C."/>
        </authorList>
    </citation>
    <scope>NUCLEOTIDE SEQUENCE</scope>
    <source>
        <strain evidence="1">IM 151</strain>
    </source>
</reference>
<protein>
    <submittedName>
        <fullName evidence="1">Uncharacterized protein</fullName>
    </submittedName>
</protein>
<organism evidence="1 2">
    <name type="scientific">Rubrivivax gelatinosus</name>
    <name type="common">Rhodocyclus gelatinosus</name>
    <name type="synonym">Rhodopseudomonas gelatinosa</name>
    <dbReference type="NCBI Taxonomy" id="28068"/>
    <lineage>
        <taxon>Bacteria</taxon>
        <taxon>Pseudomonadati</taxon>
        <taxon>Pseudomonadota</taxon>
        <taxon>Betaproteobacteria</taxon>
        <taxon>Burkholderiales</taxon>
        <taxon>Sphaerotilaceae</taxon>
        <taxon>Rubrivivax</taxon>
    </lineage>
</organism>
<evidence type="ECO:0000313" key="1">
    <source>
        <dbReference type="EMBL" id="MBK1714235.1"/>
    </source>
</evidence>
<keyword evidence="2" id="KW-1185">Reference proteome</keyword>